<accession>A0A5K7YC82</accession>
<organism evidence="2 3">
    <name type="scientific">Desulfosarcina alkanivorans</name>
    <dbReference type="NCBI Taxonomy" id="571177"/>
    <lineage>
        <taxon>Bacteria</taxon>
        <taxon>Pseudomonadati</taxon>
        <taxon>Thermodesulfobacteriota</taxon>
        <taxon>Desulfobacteria</taxon>
        <taxon>Desulfobacterales</taxon>
        <taxon>Desulfosarcinaceae</taxon>
        <taxon>Desulfosarcina</taxon>
    </lineage>
</organism>
<evidence type="ECO:0000313" key="3">
    <source>
        <dbReference type="Proteomes" id="UP000427906"/>
    </source>
</evidence>
<evidence type="ECO:0000259" key="1">
    <source>
        <dbReference type="PROSITE" id="PS51387"/>
    </source>
</evidence>
<dbReference type="Proteomes" id="UP000427906">
    <property type="component" value="Chromosome"/>
</dbReference>
<dbReference type="KEGG" id="dalk:DSCA_01330"/>
<dbReference type="RefSeq" id="WP_155314619.1">
    <property type="nucleotide sequence ID" value="NZ_AP021874.1"/>
</dbReference>
<dbReference type="Pfam" id="PF01565">
    <property type="entry name" value="FAD_binding_4"/>
    <property type="match status" value="1"/>
</dbReference>
<dbReference type="OrthoDB" id="143770at2"/>
<dbReference type="InterPro" id="IPR010031">
    <property type="entry name" value="FAD_lactone_oxidase-like"/>
</dbReference>
<sequence>MKLHGWGRYPVVEAKVPTFETADQASRLLARPGPWIAHGLGKSYGDSALNQQVLMTRRFNKLLDFDPEKGVVTCESGITLAELIHVFLPRGWLLQVVPGTKLITVGGAIASDVHGKNHHLVGCFSGSVINLTLMFPDGTIRSCGPCENQDLFHATCGGMGLTGLILHATLQLQRVHSAFVREGVLRCRNLIEACEQFEAHRHSTYSVAWLDCLAKGENLGRSVLMIGDHAQDGRLAPALPRPVSIPVEWPGFVLNRYSISLFNHLYFNSHSSRLDRQLKPIDSFFFPLDRITDWHRIYGRQGFIQYQFVLPENASAEGFSAILKTVAQSGIGSFLAVLKRLGPENENFLSFPMEGYTLALDFKRRPQVFPLLDELDRMVVDHGGRLYLAKDARMQASIFSRGYPELKTFREIRRKYRLAEKLHSLQSIRLGL</sequence>
<dbReference type="InterPro" id="IPR016166">
    <property type="entry name" value="FAD-bd_PCMH"/>
</dbReference>
<feature type="domain" description="FAD-binding PCMH-type" evidence="1">
    <location>
        <begin position="9"/>
        <end position="175"/>
    </location>
</feature>
<reference evidence="2 3" key="1">
    <citation type="submission" date="2019-11" db="EMBL/GenBank/DDBJ databases">
        <title>Comparative genomics of hydrocarbon-degrading Desulfosarcina strains.</title>
        <authorList>
            <person name="Watanabe M."/>
            <person name="Kojima H."/>
            <person name="Fukui M."/>
        </authorList>
    </citation>
    <scope>NUCLEOTIDE SEQUENCE [LARGE SCALE GENOMIC DNA]</scope>
    <source>
        <strain evidence="2 3">PL12</strain>
    </source>
</reference>
<protein>
    <submittedName>
        <fullName evidence="2">FAD-linked oxidase</fullName>
    </submittedName>
</protein>
<dbReference type="SUPFAM" id="SSF56176">
    <property type="entry name" value="FAD-binding/transporter-associated domain-like"/>
    <property type="match status" value="1"/>
</dbReference>
<keyword evidence="3" id="KW-1185">Reference proteome</keyword>
<dbReference type="Gene3D" id="3.30.465.10">
    <property type="match status" value="1"/>
</dbReference>
<dbReference type="GO" id="GO:0016899">
    <property type="term" value="F:oxidoreductase activity, acting on the CH-OH group of donors, oxygen as acceptor"/>
    <property type="evidence" value="ECO:0007669"/>
    <property type="project" value="InterPro"/>
</dbReference>
<dbReference type="AlphaFoldDB" id="A0A5K7YC82"/>
<dbReference type="PANTHER" id="PTHR43762">
    <property type="entry name" value="L-GULONOLACTONE OXIDASE"/>
    <property type="match status" value="1"/>
</dbReference>
<dbReference type="GO" id="GO:0071949">
    <property type="term" value="F:FAD binding"/>
    <property type="evidence" value="ECO:0007669"/>
    <property type="project" value="InterPro"/>
</dbReference>
<dbReference type="EMBL" id="AP021874">
    <property type="protein sequence ID" value="BBO66203.1"/>
    <property type="molecule type" value="Genomic_DNA"/>
</dbReference>
<dbReference type="InterPro" id="IPR016169">
    <property type="entry name" value="FAD-bd_PCMH_sub2"/>
</dbReference>
<name>A0A5K7YC82_9BACT</name>
<evidence type="ECO:0000313" key="2">
    <source>
        <dbReference type="EMBL" id="BBO66203.1"/>
    </source>
</evidence>
<dbReference type="PROSITE" id="PS51387">
    <property type="entry name" value="FAD_PCMH"/>
    <property type="match status" value="1"/>
</dbReference>
<gene>
    <name evidence="2" type="ORF">DSCA_01330</name>
</gene>
<dbReference type="InterPro" id="IPR036318">
    <property type="entry name" value="FAD-bd_PCMH-like_sf"/>
</dbReference>
<proteinExistence type="predicted"/>
<dbReference type="InterPro" id="IPR006094">
    <property type="entry name" value="Oxid_FAD_bind_N"/>
</dbReference>
<dbReference type="PANTHER" id="PTHR43762:SF1">
    <property type="entry name" value="D-ARABINONO-1,4-LACTONE OXIDASE"/>
    <property type="match status" value="1"/>
</dbReference>